<evidence type="ECO:0000313" key="3">
    <source>
        <dbReference type="Proteomes" id="UP000585272"/>
    </source>
</evidence>
<dbReference type="Proteomes" id="UP000585272">
    <property type="component" value="Unassembled WGS sequence"/>
</dbReference>
<dbReference type="EMBL" id="JACHNU010000009">
    <property type="protein sequence ID" value="MBB4664926.1"/>
    <property type="molecule type" value="Genomic_DNA"/>
</dbReference>
<dbReference type="AlphaFoldDB" id="A0A840IJI9"/>
<evidence type="ECO:0000313" key="2">
    <source>
        <dbReference type="EMBL" id="MBB4664926.1"/>
    </source>
</evidence>
<dbReference type="RefSeq" id="WP_221243273.1">
    <property type="nucleotide sequence ID" value="NZ_JACHNU010000009.1"/>
</dbReference>
<gene>
    <name evidence="2" type="ORF">BDZ31_004544</name>
</gene>
<accession>A0A840IJI9</accession>
<feature type="region of interest" description="Disordered" evidence="1">
    <location>
        <begin position="1"/>
        <end position="71"/>
    </location>
</feature>
<reference evidence="2 3" key="1">
    <citation type="submission" date="2020-08" db="EMBL/GenBank/DDBJ databases">
        <title>Genomic Encyclopedia of Archaeal and Bacterial Type Strains, Phase II (KMG-II): from individual species to whole genera.</title>
        <authorList>
            <person name="Goeker M."/>
        </authorList>
    </citation>
    <scope>NUCLEOTIDE SEQUENCE [LARGE SCALE GENOMIC DNA]</scope>
    <source>
        <strain evidence="2 3">DSM 23288</strain>
    </source>
</reference>
<organism evidence="2 3">
    <name type="scientific">Conexibacter arvalis</name>
    <dbReference type="NCBI Taxonomy" id="912552"/>
    <lineage>
        <taxon>Bacteria</taxon>
        <taxon>Bacillati</taxon>
        <taxon>Actinomycetota</taxon>
        <taxon>Thermoleophilia</taxon>
        <taxon>Solirubrobacterales</taxon>
        <taxon>Conexibacteraceae</taxon>
        <taxon>Conexibacter</taxon>
    </lineage>
</organism>
<name>A0A840IJI9_9ACTN</name>
<feature type="compositionally biased region" description="Basic and acidic residues" evidence="1">
    <location>
        <begin position="1"/>
        <end position="58"/>
    </location>
</feature>
<proteinExistence type="predicted"/>
<keyword evidence="3" id="KW-1185">Reference proteome</keyword>
<comment type="caution">
    <text evidence="2">The sequence shown here is derived from an EMBL/GenBank/DDBJ whole genome shotgun (WGS) entry which is preliminary data.</text>
</comment>
<evidence type="ECO:0000256" key="1">
    <source>
        <dbReference type="SAM" id="MobiDB-lite"/>
    </source>
</evidence>
<protein>
    <submittedName>
        <fullName evidence="2">Septal ring factor EnvC (AmiA/AmiB activator)</fullName>
    </submittedName>
</protein>
<feature type="compositionally biased region" description="Pro residues" evidence="1">
    <location>
        <begin position="62"/>
        <end position="71"/>
    </location>
</feature>
<sequence length="71" mass="7876">MSNDRDMPASWRENARRHETELGAAVERAREARAGAPARLDELARKRSARRAAEEARRKATTPPPPGPQAC</sequence>